<keyword evidence="1" id="KW-0812">Transmembrane</keyword>
<reference evidence="2 3" key="1">
    <citation type="submission" date="2016-01" db="EMBL/GenBank/DDBJ databases">
        <title>The new phylogeny of the genus Mycobacterium.</title>
        <authorList>
            <person name="Tarcisio F."/>
            <person name="Conor M."/>
            <person name="Antonella G."/>
            <person name="Elisabetta G."/>
            <person name="Giulia F.S."/>
            <person name="Sara T."/>
            <person name="Anna F."/>
            <person name="Clotilde B."/>
            <person name="Roberto B."/>
            <person name="Veronica D.S."/>
            <person name="Fabio R."/>
            <person name="Monica P."/>
            <person name="Olivier J."/>
            <person name="Enrico T."/>
            <person name="Nicola S."/>
        </authorList>
    </citation>
    <scope>NUCLEOTIDE SEQUENCE [LARGE SCALE GENOMIC DNA]</scope>
    <source>
        <strain evidence="2 3">DSM 45541</strain>
    </source>
</reference>
<feature type="transmembrane region" description="Helical" evidence="1">
    <location>
        <begin position="217"/>
        <end position="237"/>
    </location>
</feature>
<organism evidence="2 3">
    <name type="scientific">Mycolicibacterium iranicum</name>
    <name type="common">Mycobacterium iranicum</name>
    <dbReference type="NCBI Taxonomy" id="912594"/>
    <lineage>
        <taxon>Bacteria</taxon>
        <taxon>Bacillati</taxon>
        <taxon>Actinomycetota</taxon>
        <taxon>Actinomycetes</taxon>
        <taxon>Mycobacteriales</taxon>
        <taxon>Mycobacteriaceae</taxon>
        <taxon>Mycolicibacterium</taxon>
    </lineage>
</organism>
<name>A0A1X1X2D7_MYCIR</name>
<comment type="caution">
    <text evidence="2">The sequence shown here is derived from an EMBL/GenBank/DDBJ whole genome shotgun (WGS) entry which is preliminary data.</text>
</comment>
<proteinExistence type="predicted"/>
<feature type="transmembrane region" description="Helical" evidence="1">
    <location>
        <begin position="243"/>
        <end position="268"/>
    </location>
</feature>
<keyword evidence="1" id="KW-0472">Membrane</keyword>
<feature type="transmembrane region" description="Helical" evidence="1">
    <location>
        <begin position="280"/>
        <end position="308"/>
    </location>
</feature>
<evidence type="ECO:0008006" key="4">
    <source>
        <dbReference type="Google" id="ProtNLM"/>
    </source>
</evidence>
<accession>A0A1X1X2D7</accession>
<sequence>MPVPRTLINVRMVGVNQIHARPVKPVRTVAVICDPEAAPAEIANHLCRVLPLLLAETCGGTTTFDVLLHAERLPIGKQGDQQTLIEHAAVVKRQRGWHAAICVTDLPLCGENNEPLVADLSVGSSVAVISLPAFGAPRLRRRVTEVSVQILRELFPFERGGPTLASRDLRGPFRLIVPEGSGIDAQVVADRGLWRQLVGMVRANRPWRLWRGLRKGIVAALAFSTFWLINPTVWQLGTDQSTYRLTLVALCVITAMVIWLIFYHHLWLHGDKPADRQQVFLFNASTVLTFALGLGIAFIVLAVVNFLAARLLLSDSVVASQLGSPPGIVEYVKLSWMATAGATVIGALGTGFETEEDVRQAVYSQREAERAKQWRDDVMV</sequence>
<evidence type="ECO:0000313" key="3">
    <source>
        <dbReference type="Proteomes" id="UP000193622"/>
    </source>
</evidence>
<dbReference type="AlphaFoldDB" id="A0A1X1X2D7"/>
<keyword evidence="1" id="KW-1133">Transmembrane helix</keyword>
<protein>
    <recommendedName>
        <fullName evidence="4">5,10-methylene-tetrahydrofolate dehydrogenase</fullName>
    </recommendedName>
</protein>
<evidence type="ECO:0000256" key="1">
    <source>
        <dbReference type="SAM" id="Phobius"/>
    </source>
</evidence>
<dbReference type="Proteomes" id="UP000193622">
    <property type="component" value="Unassembled WGS sequence"/>
</dbReference>
<gene>
    <name evidence="2" type="ORF">AWC12_01125</name>
</gene>
<evidence type="ECO:0000313" key="2">
    <source>
        <dbReference type="EMBL" id="ORV93036.1"/>
    </source>
</evidence>
<dbReference type="EMBL" id="LQPC01000002">
    <property type="protein sequence ID" value="ORV93036.1"/>
    <property type="molecule type" value="Genomic_DNA"/>
</dbReference>